<dbReference type="Proteomes" id="UP001293254">
    <property type="component" value="Unassembled WGS sequence"/>
</dbReference>
<dbReference type="EMBL" id="JACGWO010000011">
    <property type="protein sequence ID" value="KAK4415909.1"/>
    <property type="molecule type" value="Genomic_DNA"/>
</dbReference>
<organism evidence="2 3">
    <name type="scientific">Sesamum alatum</name>
    <dbReference type="NCBI Taxonomy" id="300844"/>
    <lineage>
        <taxon>Eukaryota</taxon>
        <taxon>Viridiplantae</taxon>
        <taxon>Streptophyta</taxon>
        <taxon>Embryophyta</taxon>
        <taxon>Tracheophyta</taxon>
        <taxon>Spermatophyta</taxon>
        <taxon>Magnoliopsida</taxon>
        <taxon>eudicotyledons</taxon>
        <taxon>Gunneridae</taxon>
        <taxon>Pentapetalae</taxon>
        <taxon>asterids</taxon>
        <taxon>lamiids</taxon>
        <taxon>Lamiales</taxon>
        <taxon>Pedaliaceae</taxon>
        <taxon>Sesamum</taxon>
    </lineage>
</organism>
<feature type="coiled-coil region" evidence="1">
    <location>
        <begin position="47"/>
        <end position="88"/>
    </location>
</feature>
<comment type="caution">
    <text evidence="2">The sequence shown here is derived from an EMBL/GenBank/DDBJ whole genome shotgun (WGS) entry which is preliminary data.</text>
</comment>
<dbReference type="AlphaFoldDB" id="A0AAE2CBB2"/>
<sequence length="125" mass="14105">MSTEVYFFLGERGSGGGHLPSPSSSSVSLGWQWKRLEEKVGRLWAKVTKAKEAKKTAQERAQTAEEKALVAEDKLEQLQQQLLDMTKSQPPPWLRLGNRMFCVIGLTPMEPDPEGRNFRFQANIS</sequence>
<accession>A0AAE2CBB2</accession>
<reference evidence="2" key="2">
    <citation type="journal article" date="2024" name="Plant">
        <title>Genomic evolution and insights into agronomic trait innovations of Sesamum species.</title>
        <authorList>
            <person name="Miao H."/>
            <person name="Wang L."/>
            <person name="Qu L."/>
            <person name="Liu H."/>
            <person name="Sun Y."/>
            <person name="Le M."/>
            <person name="Wang Q."/>
            <person name="Wei S."/>
            <person name="Zheng Y."/>
            <person name="Lin W."/>
            <person name="Duan Y."/>
            <person name="Cao H."/>
            <person name="Xiong S."/>
            <person name="Wang X."/>
            <person name="Wei L."/>
            <person name="Li C."/>
            <person name="Ma Q."/>
            <person name="Ju M."/>
            <person name="Zhao R."/>
            <person name="Li G."/>
            <person name="Mu C."/>
            <person name="Tian Q."/>
            <person name="Mei H."/>
            <person name="Zhang T."/>
            <person name="Gao T."/>
            <person name="Zhang H."/>
        </authorList>
    </citation>
    <scope>NUCLEOTIDE SEQUENCE</scope>
    <source>
        <strain evidence="2">3651</strain>
    </source>
</reference>
<keyword evidence="3" id="KW-1185">Reference proteome</keyword>
<evidence type="ECO:0000256" key="1">
    <source>
        <dbReference type="SAM" id="Coils"/>
    </source>
</evidence>
<keyword evidence="1" id="KW-0175">Coiled coil</keyword>
<gene>
    <name evidence="2" type="ORF">Salat_2698300</name>
</gene>
<name>A0AAE2CBB2_9LAMI</name>
<evidence type="ECO:0000313" key="3">
    <source>
        <dbReference type="Proteomes" id="UP001293254"/>
    </source>
</evidence>
<proteinExistence type="predicted"/>
<evidence type="ECO:0000313" key="2">
    <source>
        <dbReference type="EMBL" id="KAK4415909.1"/>
    </source>
</evidence>
<protein>
    <submittedName>
        <fullName evidence="2">Uncharacterized protein</fullName>
    </submittedName>
</protein>
<reference evidence="2" key="1">
    <citation type="submission" date="2020-06" db="EMBL/GenBank/DDBJ databases">
        <authorList>
            <person name="Li T."/>
            <person name="Hu X."/>
            <person name="Zhang T."/>
            <person name="Song X."/>
            <person name="Zhang H."/>
            <person name="Dai N."/>
            <person name="Sheng W."/>
            <person name="Hou X."/>
            <person name="Wei L."/>
        </authorList>
    </citation>
    <scope>NUCLEOTIDE SEQUENCE</scope>
    <source>
        <strain evidence="2">3651</strain>
        <tissue evidence="2">Leaf</tissue>
    </source>
</reference>